<evidence type="ECO:0000256" key="6">
    <source>
        <dbReference type="ARBA" id="ARBA00025708"/>
    </source>
</evidence>
<keyword evidence="5" id="KW-0663">Pyridoxal phosphate</keyword>
<comment type="subunit">
    <text evidence="2">Homodimer.</text>
</comment>
<protein>
    <recommendedName>
        <fullName evidence="7">alanine transaminase</fullName>
        <ecNumber evidence="7">2.6.1.2</ecNumber>
    </recommendedName>
</protein>
<evidence type="ECO:0000256" key="1">
    <source>
        <dbReference type="ARBA" id="ARBA00001933"/>
    </source>
</evidence>
<dbReference type="AlphaFoldDB" id="A0A087TZ45"/>
<dbReference type="PANTHER" id="PTHR11751:SF29">
    <property type="entry name" value="ALANINE TRANSAMINASE"/>
    <property type="match status" value="1"/>
</dbReference>
<dbReference type="OrthoDB" id="6419693at2759"/>
<proteinExistence type="predicted"/>
<gene>
    <name evidence="10" type="ORF">X975_02643</name>
</gene>
<feature type="non-terminal residue" evidence="10">
    <location>
        <position position="212"/>
    </location>
</feature>
<keyword evidence="11" id="KW-1185">Reference proteome</keyword>
<name>A0A087TZ45_STEMI</name>
<evidence type="ECO:0000313" key="10">
    <source>
        <dbReference type="EMBL" id="KFM70384.1"/>
    </source>
</evidence>
<accession>A0A087TZ45</accession>
<comment type="cofactor">
    <cofactor evidence="1">
        <name>pyridoxal 5'-phosphate</name>
        <dbReference type="ChEBI" id="CHEBI:597326"/>
    </cofactor>
</comment>
<dbReference type="SUPFAM" id="SSF53383">
    <property type="entry name" value="PLP-dependent transferases"/>
    <property type="match status" value="1"/>
</dbReference>
<dbReference type="InterPro" id="IPR015424">
    <property type="entry name" value="PyrdxlP-dep_Trfase"/>
</dbReference>
<dbReference type="GO" id="GO:0030170">
    <property type="term" value="F:pyridoxal phosphate binding"/>
    <property type="evidence" value="ECO:0007669"/>
    <property type="project" value="InterPro"/>
</dbReference>
<dbReference type="GO" id="GO:0004021">
    <property type="term" value="F:L-alanine:2-oxoglutarate aminotransferase activity"/>
    <property type="evidence" value="ECO:0007669"/>
    <property type="project" value="UniProtKB-EC"/>
</dbReference>
<dbReference type="Proteomes" id="UP000054359">
    <property type="component" value="Unassembled WGS sequence"/>
</dbReference>
<evidence type="ECO:0000256" key="2">
    <source>
        <dbReference type="ARBA" id="ARBA00011738"/>
    </source>
</evidence>
<organism evidence="10 11">
    <name type="scientific">Stegodyphus mimosarum</name>
    <name type="common">African social velvet spider</name>
    <dbReference type="NCBI Taxonomy" id="407821"/>
    <lineage>
        <taxon>Eukaryota</taxon>
        <taxon>Metazoa</taxon>
        <taxon>Ecdysozoa</taxon>
        <taxon>Arthropoda</taxon>
        <taxon>Chelicerata</taxon>
        <taxon>Arachnida</taxon>
        <taxon>Araneae</taxon>
        <taxon>Araneomorphae</taxon>
        <taxon>Entelegynae</taxon>
        <taxon>Eresoidea</taxon>
        <taxon>Eresidae</taxon>
        <taxon>Stegodyphus</taxon>
    </lineage>
</organism>
<dbReference type="InterPro" id="IPR015422">
    <property type="entry name" value="PyrdxlP-dep_Trfase_small"/>
</dbReference>
<dbReference type="Pfam" id="PF00155">
    <property type="entry name" value="Aminotran_1_2"/>
    <property type="match status" value="1"/>
</dbReference>
<feature type="domain" description="Aminotransferase class I/classII large" evidence="9">
    <location>
        <begin position="21"/>
        <end position="189"/>
    </location>
</feature>
<comment type="catalytic activity">
    <reaction evidence="8">
        <text>L-alanine + 2-oxoglutarate = pyruvate + L-glutamate</text>
        <dbReference type="Rhea" id="RHEA:19453"/>
        <dbReference type="ChEBI" id="CHEBI:15361"/>
        <dbReference type="ChEBI" id="CHEBI:16810"/>
        <dbReference type="ChEBI" id="CHEBI:29985"/>
        <dbReference type="ChEBI" id="CHEBI:57972"/>
        <dbReference type="EC" id="2.6.1.2"/>
    </reaction>
</comment>
<dbReference type="Gene3D" id="3.90.1150.10">
    <property type="entry name" value="Aspartate Aminotransferase, domain 1"/>
    <property type="match status" value="1"/>
</dbReference>
<dbReference type="PANTHER" id="PTHR11751">
    <property type="entry name" value="ALANINE AMINOTRANSFERASE"/>
    <property type="match status" value="1"/>
</dbReference>
<sequence>MKFHSFKKILIELGDPYKSMELASFMSASKGYMGECGLRGGYCELINLNPEVKKVFLKCISARLCSNVLGQAAMDCVVNPPRENEPSYDLFMKEKNSVLQSFKEKAALVAETFSSMKGMKCNKVAGAMYAFPRLILPQKAIAKARSMGQTPDFFYAMQLLENTGICVIPGSAFGQVPGTYHFRTTILPQIDKLKIMLKLLKKHHENFLEEYD</sequence>
<evidence type="ECO:0000256" key="7">
    <source>
        <dbReference type="ARBA" id="ARBA00026106"/>
    </source>
</evidence>
<evidence type="ECO:0000259" key="9">
    <source>
        <dbReference type="Pfam" id="PF00155"/>
    </source>
</evidence>
<evidence type="ECO:0000256" key="3">
    <source>
        <dbReference type="ARBA" id="ARBA00022576"/>
    </source>
</evidence>
<keyword evidence="3 10" id="KW-0032">Aminotransferase</keyword>
<dbReference type="EC" id="2.6.1.2" evidence="7"/>
<evidence type="ECO:0000256" key="5">
    <source>
        <dbReference type="ARBA" id="ARBA00022898"/>
    </source>
</evidence>
<evidence type="ECO:0000313" key="11">
    <source>
        <dbReference type="Proteomes" id="UP000054359"/>
    </source>
</evidence>
<keyword evidence="4 10" id="KW-0808">Transferase</keyword>
<dbReference type="OMA" id="NPPRENE"/>
<comment type="pathway">
    <text evidence="6">Amino-acid degradation; L-alanine degradation via transaminase pathway; pyruvate from L-alanine: step 1/1.</text>
</comment>
<evidence type="ECO:0000256" key="8">
    <source>
        <dbReference type="ARBA" id="ARBA00047412"/>
    </source>
</evidence>
<reference evidence="10 11" key="1">
    <citation type="submission" date="2013-11" db="EMBL/GenBank/DDBJ databases">
        <title>Genome sequencing of Stegodyphus mimosarum.</title>
        <authorList>
            <person name="Bechsgaard J."/>
        </authorList>
    </citation>
    <scope>NUCLEOTIDE SEQUENCE [LARGE SCALE GENOMIC DNA]</scope>
</reference>
<dbReference type="InterPro" id="IPR004839">
    <property type="entry name" value="Aminotransferase_I/II_large"/>
</dbReference>
<dbReference type="EMBL" id="KK117401">
    <property type="protein sequence ID" value="KFM70384.1"/>
    <property type="molecule type" value="Genomic_DNA"/>
</dbReference>
<evidence type="ECO:0000256" key="4">
    <source>
        <dbReference type="ARBA" id="ARBA00022679"/>
    </source>
</evidence>
<dbReference type="InterPro" id="IPR045088">
    <property type="entry name" value="ALAT1/2-like"/>
</dbReference>
<dbReference type="FunFam" id="3.90.1150.10:FF:000010">
    <property type="entry name" value="Alanine aminotransferase 2"/>
    <property type="match status" value="1"/>
</dbReference>
<dbReference type="STRING" id="407821.A0A087TZ45"/>